<evidence type="ECO:0008006" key="6">
    <source>
        <dbReference type="Google" id="ProtNLM"/>
    </source>
</evidence>
<dbReference type="Proteomes" id="UP000236262">
    <property type="component" value="Unassembled WGS sequence"/>
</dbReference>
<proteinExistence type="predicted"/>
<dbReference type="EMBL" id="PPEH01000005">
    <property type="protein sequence ID" value="PNW13204.1"/>
    <property type="molecule type" value="Genomic_DNA"/>
</dbReference>
<evidence type="ECO:0000313" key="4">
    <source>
        <dbReference type="Proteomes" id="UP000236262"/>
    </source>
</evidence>
<gene>
    <name evidence="3" type="ORF">C1637_15410</name>
    <name evidence="2" type="ORF">EG342_17155</name>
</gene>
<protein>
    <recommendedName>
        <fullName evidence="6">DUF695 domain-containing protein</fullName>
    </recommendedName>
</protein>
<dbReference type="EMBL" id="CP033924">
    <property type="protein sequence ID" value="AZA83502.1"/>
    <property type="molecule type" value="Genomic_DNA"/>
</dbReference>
<keyword evidence="1" id="KW-0472">Membrane</keyword>
<reference evidence="2 5" key="2">
    <citation type="submission" date="2018-11" db="EMBL/GenBank/DDBJ databases">
        <title>Proposal to divide the Flavobacteriaceae and reorganize its genera based on Amino Acid Identity values calculated from whole genome sequences.</title>
        <authorList>
            <person name="Nicholson A.C."/>
            <person name="Gulvik C.A."/>
            <person name="Whitney A.M."/>
            <person name="Humrighouse B.W."/>
            <person name="Bell M."/>
            <person name="Holmes B."/>
            <person name="Steigerwalt A.G."/>
            <person name="Villarma A."/>
            <person name="Sheth M."/>
            <person name="Batra D."/>
            <person name="Pryor J."/>
            <person name="Bernardet J.-F."/>
            <person name="Hugo C."/>
            <person name="Kampfer P."/>
            <person name="Newman J."/>
            <person name="McQuiston J.R."/>
        </authorList>
    </citation>
    <scope>NUCLEOTIDE SEQUENCE [LARGE SCALE GENOMIC DNA]</scope>
    <source>
        <strain evidence="2 5">KC_1864</strain>
    </source>
</reference>
<keyword evidence="5" id="KW-1185">Reference proteome</keyword>
<dbReference type="KEGG" id="clac:EG342_17155"/>
<dbReference type="AlphaFoldDB" id="A0A3G6RPS4"/>
<keyword evidence="1" id="KW-1133">Transmembrane helix</keyword>
<name>A0A3G6RPS4_CHRLC</name>
<feature type="transmembrane region" description="Helical" evidence="1">
    <location>
        <begin position="50"/>
        <end position="75"/>
    </location>
</feature>
<organism evidence="3 4">
    <name type="scientific">Chryseobacterium lactis</name>
    <dbReference type="NCBI Taxonomy" id="1241981"/>
    <lineage>
        <taxon>Bacteria</taxon>
        <taxon>Pseudomonadati</taxon>
        <taxon>Bacteroidota</taxon>
        <taxon>Flavobacteriia</taxon>
        <taxon>Flavobacteriales</taxon>
        <taxon>Weeksellaceae</taxon>
        <taxon>Chryseobacterium group</taxon>
        <taxon>Chryseobacterium</taxon>
    </lineage>
</organism>
<evidence type="ECO:0000256" key="1">
    <source>
        <dbReference type="SAM" id="Phobius"/>
    </source>
</evidence>
<evidence type="ECO:0000313" key="2">
    <source>
        <dbReference type="EMBL" id="AZA83502.1"/>
    </source>
</evidence>
<keyword evidence="1" id="KW-0812">Transmembrane</keyword>
<reference evidence="3 4" key="1">
    <citation type="submission" date="2018-01" db="EMBL/GenBank/DDBJ databases">
        <title>Draft genome sequences of Chryseobacterium lactis NCTC11390, Chryseobacterium oncorhynchi 701B-08, and Chryseobacterium viscerum 687B-08.</title>
        <authorList>
            <person name="Jeong J.-J."/>
            <person name="Lee Y.J."/>
            <person name="Park B."/>
            <person name="Choi I.-G."/>
            <person name="Kim K.D."/>
        </authorList>
    </citation>
    <scope>NUCLEOTIDE SEQUENCE [LARGE SCALE GENOMIC DNA]</scope>
    <source>
        <strain evidence="3 4">NCTC11390</strain>
    </source>
</reference>
<accession>A0A3G6RPS4</accession>
<sequence length="279" mass="32780">MSENLSYLLKIKSSFKMENHKNRIAYSKENNDWSLLLYLKRQRRYLNKKALFLCTLLFAGFMYGQNATIGQFAIWKPKNGESENFEKGYKQHLNWHKVNKDQWGWYGWFFISGPRYGQFVDATFDHIWADFDTAVKPADDMADNKLNVFPFGDVQTIFKVENVPKASSIDTFALKTKLIKLVTLTVDNVEQSIRVSEKLKDYYVSRKIKFYKTYKVVDGGSVNQIILMLGFDSWNDYSLSENLHEKITEYQQMLKIKTISAVESETMIYRPDMSWFPNS</sequence>
<evidence type="ECO:0000313" key="5">
    <source>
        <dbReference type="Proteomes" id="UP000279972"/>
    </source>
</evidence>
<dbReference type="Proteomes" id="UP000279972">
    <property type="component" value="Chromosome"/>
</dbReference>
<evidence type="ECO:0000313" key="3">
    <source>
        <dbReference type="EMBL" id="PNW13204.1"/>
    </source>
</evidence>